<evidence type="ECO:0000256" key="2">
    <source>
        <dbReference type="SAM" id="SignalP"/>
    </source>
</evidence>
<name>A0AA36G5L3_9BILA</name>
<dbReference type="Proteomes" id="UP001177023">
    <property type="component" value="Unassembled WGS sequence"/>
</dbReference>
<dbReference type="InterPro" id="IPR003582">
    <property type="entry name" value="ShKT_dom"/>
</dbReference>
<dbReference type="Gene3D" id="1.10.10.1940">
    <property type="match status" value="1"/>
</dbReference>
<dbReference type="AlphaFoldDB" id="A0AA36G5L3"/>
<organism evidence="4 5">
    <name type="scientific">Mesorhabditis spiculigera</name>
    <dbReference type="NCBI Taxonomy" id="96644"/>
    <lineage>
        <taxon>Eukaryota</taxon>
        <taxon>Metazoa</taxon>
        <taxon>Ecdysozoa</taxon>
        <taxon>Nematoda</taxon>
        <taxon>Chromadorea</taxon>
        <taxon>Rhabditida</taxon>
        <taxon>Rhabditina</taxon>
        <taxon>Rhabditomorpha</taxon>
        <taxon>Rhabditoidea</taxon>
        <taxon>Rhabditidae</taxon>
        <taxon>Mesorhabditinae</taxon>
        <taxon>Mesorhabditis</taxon>
    </lineage>
</organism>
<reference evidence="4" key="1">
    <citation type="submission" date="2023-06" db="EMBL/GenBank/DDBJ databases">
        <authorList>
            <person name="Delattre M."/>
        </authorList>
    </citation>
    <scope>NUCLEOTIDE SEQUENCE</scope>
    <source>
        <strain evidence="4">AF72</strain>
    </source>
</reference>
<dbReference type="EMBL" id="CATQJA010002645">
    <property type="protein sequence ID" value="CAJ0576629.1"/>
    <property type="molecule type" value="Genomic_DNA"/>
</dbReference>
<evidence type="ECO:0000256" key="1">
    <source>
        <dbReference type="PROSITE-ProRule" id="PRU01005"/>
    </source>
</evidence>
<dbReference type="PROSITE" id="PS51670">
    <property type="entry name" value="SHKT"/>
    <property type="match status" value="1"/>
</dbReference>
<keyword evidence="2" id="KW-0732">Signal</keyword>
<feature type="domain" description="ShKT" evidence="3">
    <location>
        <begin position="18"/>
        <end position="55"/>
    </location>
</feature>
<dbReference type="Pfam" id="PF01549">
    <property type="entry name" value="ShK"/>
    <property type="match status" value="1"/>
</dbReference>
<evidence type="ECO:0000313" key="5">
    <source>
        <dbReference type="Proteomes" id="UP001177023"/>
    </source>
</evidence>
<dbReference type="SMART" id="SM00254">
    <property type="entry name" value="ShKT"/>
    <property type="match status" value="1"/>
</dbReference>
<feature type="non-terminal residue" evidence="4">
    <location>
        <position position="71"/>
    </location>
</feature>
<evidence type="ECO:0000313" key="4">
    <source>
        <dbReference type="EMBL" id="CAJ0576629.1"/>
    </source>
</evidence>
<gene>
    <name evidence="4" type="ORF">MSPICULIGERA_LOCUS14919</name>
</gene>
<feature type="signal peptide" evidence="2">
    <location>
        <begin position="1"/>
        <end position="17"/>
    </location>
</feature>
<evidence type="ECO:0000259" key="3">
    <source>
        <dbReference type="PROSITE" id="PS51670"/>
    </source>
</evidence>
<accession>A0AA36G5L3</accession>
<protein>
    <recommendedName>
        <fullName evidence="3">ShKT domain-containing protein</fullName>
    </recommendedName>
</protein>
<dbReference type="PANTHER" id="PTHR46707">
    <property type="entry name" value="PROTEIN CBG07468"/>
    <property type="match status" value="1"/>
</dbReference>
<sequence length="71" mass="7151">MNTVVAVLFVFVGLATSCSDSSSNCANWSANGFCSSTFYTTAQKTSYCGTTCGLCSGGGSSSTTCSDTSAR</sequence>
<feature type="chain" id="PRO_5041308939" description="ShKT domain-containing protein" evidence="2">
    <location>
        <begin position="18"/>
        <end position="71"/>
    </location>
</feature>
<comment type="caution">
    <text evidence="1">Lacks conserved residue(s) required for the propagation of feature annotation.</text>
</comment>
<keyword evidence="5" id="KW-1185">Reference proteome</keyword>
<proteinExistence type="predicted"/>
<dbReference type="PANTHER" id="PTHR46707:SF1">
    <property type="entry name" value="COEXPRESSED WITH POLYCYSTINS-RELATED"/>
    <property type="match status" value="1"/>
</dbReference>
<comment type="caution">
    <text evidence="4">The sequence shown here is derived from an EMBL/GenBank/DDBJ whole genome shotgun (WGS) entry which is preliminary data.</text>
</comment>